<dbReference type="EMBL" id="AJYB01000006">
    <property type="protein sequence ID" value="EIM08311.1"/>
    <property type="molecule type" value="Genomic_DNA"/>
</dbReference>
<comment type="caution">
    <text evidence="2">The sequence shown here is derived from an EMBL/GenBank/DDBJ whole genome shotgun (WGS) entry which is preliminary data.</text>
</comment>
<gene>
    <name evidence="2" type="ORF">A1A1_01413</name>
</gene>
<evidence type="ECO:0000256" key="1">
    <source>
        <dbReference type="SAM" id="MobiDB-lite"/>
    </source>
</evidence>
<name>A0AA87IP33_9BACL</name>
<proteinExistence type="predicted"/>
<dbReference type="AlphaFoldDB" id="A0AA87IP33"/>
<accession>A0AA87IP33</accession>
<feature type="compositionally biased region" description="Acidic residues" evidence="1">
    <location>
        <begin position="46"/>
        <end position="60"/>
    </location>
</feature>
<evidence type="ECO:0000313" key="2">
    <source>
        <dbReference type="EMBL" id="EIM08311.1"/>
    </source>
</evidence>
<feature type="region of interest" description="Disordered" evidence="1">
    <location>
        <begin position="44"/>
        <end position="75"/>
    </location>
</feature>
<evidence type="ECO:0000313" key="3">
    <source>
        <dbReference type="Proteomes" id="UP000004725"/>
    </source>
</evidence>
<organism evidence="2 3">
    <name type="scientific">Planococcus antarcticus DSM 14505</name>
    <dbReference type="NCBI Taxonomy" id="1185653"/>
    <lineage>
        <taxon>Bacteria</taxon>
        <taxon>Bacillati</taxon>
        <taxon>Bacillota</taxon>
        <taxon>Bacilli</taxon>
        <taxon>Bacillales</taxon>
        <taxon>Caryophanaceae</taxon>
        <taxon>Planococcus</taxon>
    </lineage>
</organism>
<dbReference type="Proteomes" id="UP000004725">
    <property type="component" value="Unassembled WGS sequence"/>
</dbReference>
<sequence length="294" mass="33372">MVIFFSILFLMGCNQESNELTKEELETIYREEVQKELEKVNKAEETEVIEEDSTNDEVEVISESSLQNKESNSEKFESLPMDTQVALLTPYYDERGEPQGISEGMWFILYGLEENFTFIQVHSGAGIGHPVYMIERQGDTFNPVYGVINMGISGYEATDPPQVSVTIDELMADYENNPDLYDASAANTDADKFDLASFNIMKALAEETSNSFETENATEITEPSPDQAMFVDGVLYSGETGMKIPEELSSAEELRAQGYEVHELTAEEFDRLRRDMNEFGITYENLLEYYLSNY</sequence>
<protein>
    <submittedName>
        <fullName evidence="2">Uncharacterized protein</fullName>
    </submittedName>
</protein>
<reference evidence="2 3" key="1">
    <citation type="journal article" date="2012" name="J. Bacteriol.">
        <title>Genome Sequence of the Antarctic Psychrophile Bacterium Planococcus antarcticus DSM 14505.</title>
        <authorList>
            <person name="Margolles A."/>
            <person name="Gueimonde M."/>
            <person name="Sanchez B."/>
        </authorList>
    </citation>
    <scope>NUCLEOTIDE SEQUENCE [LARGE SCALE GENOMIC DNA]</scope>
    <source>
        <strain evidence="2 3">DSM 14505</strain>
    </source>
</reference>